<evidence type="ECO:0000256" key="1">
    <source>
        <dbReference type="ARBA" id="ARBA00001933"/>
    </source>
</evidence>
<evidence type="ECO:0000256" key="3">
    <source>
        <dbReference type="ARBA" id="ARBA00007970"/>
    </source>
</evidence>
<evidence type="ECO:0000256" key="9">
    <source>
        <dbReference type="ARBA" id="ARBA00047481"/>
    </source>
</evidence>
<dbReference type="GO" id="GO:0030170">
    <property type="term" value="F:pyridoxal phosphate binding"/>
    <property type="evidence" value="ECO:0007669"/>
    <property type="project" value="InterPro"/>
</dbReference>
<accession>A0A3D9RT54</accession>
<gene>
    <name evidence="11" type="ORF">BX611_0436</name>
</gene>
<dbReference type="EC" id="2.6.1.9" evidence="5"/>
<dbReference type="EMBL" id="QTTQ01000009">
    <property type="protein sequence ID" value="REE83153.1"/>
    <property type="molecule type" value="Genomic_DNA"/>
</dbReference>
<evidence type="ECO:0000256" key="6">
    <source>
        <dbReference type="ARBA" id="ARBA00022576"/>
    </source>
</evidence>
<dbReference type="GO" id="GO:0004400">
    <property type="term" value="F:histidinol-phosphate transaminase activity"/>
    <property type="evidence" value="ECO:0007669"/>
    <property type="project" value="UniProtKB-EC"/>
</dbReference>
<evidence type="ECO:0000256" key="8">
    <source>
        <dbReference type="ARBA" id="ARBA00022898"/>
    </source>
</evidence>
<dbReference type="InterPro" id="IPR004838">
    <property type="entry name" value="NHTrfase_class1_PyrdxlP-BS"/>
</dbReference>
<keyword evidence="8" id="KW-0663">Pyridoxal phosphate</keyword>
<dbReference type="SUPFAM" id="SSF53383">
    <property type="entry name" value="PLP-dependent transferases"/>
    <property type="match status" value="1"/>
</dbReference>
<keyword evidence="7 11" id="KW-0808">Transferase</keyword>
<feature type="domain" description="Aminotransferase class I/classII large" evidence="10">
    <location>
        <begin position="36"/>
        <end position="365"/>
    </location>
</feature>
<dbReference type="Pfam" id="PF00155">
    <property type="entry name" value="Aminotran_1_2"/>
    <property type="match status" value="1"/>
</dbReference>
<dbReference type="InterPro" id="IPR015422">
    <property type="entry name" value="PyrdxlP-dep_Trfase_small"/>
</dbReference>
<reference evidence="11 12" key="1">
    <citation type="submission" date="2018-08" db="EMBL/GenBank/DDBJ databases">
        <title>Genomic Encyclopedia of Type Strains, Phase III (KMG-III): the genomes of soil and plant-associated and newly described type strains.</title>
        <authorList>
            <person name="Whitman W."/>
        </authorList>
    </citation>
    <scope>NUCLEOTIDE SEQUENCE [LARGE SCALE GENOMIC DNA]</scope>
    <source>
        <strain evidence="11 12">325-5</strain>
    </source>
</reference>
<comment type="catalytic activity">
    <reaction evidence="9">
        <text>L-histidinol phosphate + 2-oxoglutarate = 3-(imidazol-4-yl)-2-oxopropyl phosphate + L-glutamate</text>
        <dbReference type="Rhea" id="RHEA:23744"/>
        <dbReference type="ChEBI" id="CHEBI:16810"/>
        <dbReference type="ChEBI" id="CHEBI:29985"/>
        <dbReference type="ChEBI" id="CHEBI:57766"/>
        <dbReference type="ChEBI" id="CHEBI:57980"/>
        <dbReference type="EC" id="2.6.1.9"/>
    </reaction>
</comment>
<evidence type="ECO:0000256" key="5">
    <source>
        <dbReference type="ARBA" id="ARBA00012748"/>
    </source>
</evidence>
<keyword evidence="6 11" id="KW-0032">Aminotransferase</keyword>
<comment type="pathway">
    <text evidence="2">Amino-acid biosynthesis; L-histidine biosynthesis; L-histidine from 5-phospho-alpha-D-ribose 1-diphosphate: step 7/9.</text>
</comment>
<protein>
    <recommendedName>
        <fullName evidence="5">histidinol-phosphate transaminase</fullName>
        <ecNumber evidence="5">2.6.1.9</ecNumber>
    </recommendedName>
</protein>
<comment type="subunit">
    <text evidence="4">Homodimer.</text>
</comment>
<organism evidence="11 12">
    <name type="scientific">Lutibacter oceani</name>
    <dbReference type="NCBI Taxonomy" id="1853311"/>
    <lineage>
        <taxon>Bacteria</taxon>
        <taxon>Pseudomonadati</taxon>
        <taxon>Bacteroidota</taxon>
        <taxon>Flavobacteriia</taxon>
        <taxon>Flavobacteriales</taxon>
        <taxon>Flavobacteriaceae</taxon>
        <taxon>Lutibacter</taxon>
    </lineage>
</organism>
<evidence type="ECO:0000313" key="11">
    <source>
        <dbReference type="EMBL" id="REE83153.1"/>
    </source>
</evidence>
<sequence length="375" mass="42391">MNNKLNNISTLFKSFLTVKNSYKGGKGIVPKNQNQKVYKLSSNENPIGTSPMAIEAIKNNLKDLHLYPDTTDIRLRKALEVYYNYQLKAEQFVCAASGSELLDLIVRGFVREGEEVIVSTPCFVPYKMFSRWAGATIIDVPLFIEDYGLDVEGIVNAISNKTRIIFLTSPNNPTGSYIPKDVFEDFMFKIPSNIVVVFDEVYWHFAEANDYVRALPYISQYPNIIAINSFSKTYGLAALRVGYAYTNKEVANYLHQICKPFLITKLSLQGAIAALKDVFFIKRTMNIIKNERIFLQSQFEKMCIDYYPSQANFFLINPPIPADDFVKYLAEEGIAVRPVENFGAVGKVRISIGNREANEALIKAIKKINILATNS</sequence>
<dbReference type="AlphaFoldDB" id="A0A3D9RT54"/>
<dbReference type="InterPro" id="IPR004839">
    <property type="entry name" value="Aminotransferase_I/II_large"/>
</dbReference>
<dbReference type="Gene3D" id="3.40.640.10">
    <property type="entry name" value="Type I PLP-dependent aspartate aminotransferase-like (Major domain)"/>
    <property type="match status" value="1"/>
</dbReference>
<dbReference type="NCBIfam" id="TIGR01141">
    <property type="entry name" value="hisC"/>
    <property type="match status" value="1"/>
</dbReference>
<dbReference type="GO" id="GO:0000105">
    <property type="term" value="P:L-histidine biosynthetic process"/>
    <property type="evidence" value="ECO:0007669"/>
    <property type="project" value="InterPro"/>
</dbReference>
<evidence type="ECO:0000256" key="2">
    <source>
        <dbReference type="ARBA" id="ARBA00005011"/>
    </source>
</evidence>
<comment type="similarity">
    <text evidence="3">Belongs to the class-II pyridoxal-phosphate-dependent aminotransferase family. Histidinol-phosphate aminotransferase subfamily.</text>
</comment>
<dbReference type="CDD" id="cd00609">
    <property type="entry name" value="AAT_like"/>
    <property type="match status" value="1"/>
</dbReference>
<dbReference type="InterPro" id="IPR015424">
    <property type="entry name" value="PyrdxlP-dep_Trfase"/>
</dbReference>
<dbReference type="PROSITE" id="PS00105">
    <property type="entry name" value="AA_TRANSFER_CLASS_1"/>
    <property type="match status" value="1"/>
</dbReference>
<proteinExistence type="inferred from homology"/>
<evidence type="ECO:0000259" key="10">
    <source>
        <dbReference type="Pfam" id="PF00155"/>
    </source>
</evidence>
<comment type="cofactor">
    <cofactor evidence="1">
        <name>pyridoxal 5'-phosphate</name>
        <dbReference type="ChEBI" id="CHEBI:597326"/>
    </cofactor>
</comment>
<dbReference type="InterPro" id="IPR015421">
    <property type="entry name" value="PyrdxlP-dep_Trfase_major"/>
</dbReference>
<dbReference type="Proteomes" id="UP000256429">
    <property type="component" value="Unassembled WGS sequence"/>
</dbReference>
<dbReference type="Gene3D" id="3.90.1150.10">
    <property type="entry name" value="Aspartate Aminotransferase, domain 1"/>
    <property type="match status" value="1"/>
</dbReference>
<dbReference type="InterPro" id="IPR005861">
    <property type="entry name" value="HisP_aminotrans"/>
</dbReference>
<dbReference type="InterPro" id="IPR050106">
    <property type="entry name" value="HistidinolP_aminotransfase"/>
</dbReference>
<dbReference type="OrthoDB" id="9813612at2"/>
<dbReference type="PANTHER" id="PTHR43643">
    <property type="entry name" value="HISTIDINOL-PHOSPHATE AMINOTRANSFERASE 2"/>
    <property type="match status" value="1"/>
</dbReference>
<dbReference type="PANTHER" id="PTHR43643:SF3">
    <property type="entry name" value="HISTIDINOL-PHOSPHATE AMINOTRANSFERASE"/>
    <property type="match status" value="1"/>
</dbReference>
<evidence type="ECO:0000256" key="7">
    <source>
        <dbReference type="ARBA" id="ARBA00022679"/>
    </source>
</evidence>
<keyword evidence="12" id="KW-1185">Reference proteome</keyword>
<name>A0A3D9RT54_9FLAO</name>
<evidence type="ECO:0000256" key="4">
    <source>
        <dbReference type="ARBA" id="ARBA00011738"/>
    </source>
</evidence>
<evidence type="ECO:0000313" key="12">
    <source>
        <dbReference type="Proteomes" id="UP000256429"/>
    </source>
</evidence>
<dbReference type="RefSeq" id="WP_115877834.1">
    <property type="nucleotide sequence ID" value="NZ_QTTQ01000009.1"/>
</dbReference>
<comment type="caution">
    <text evidence="11">The sequence shown here is derived from an EMBL/GenBank/DDBJ whole genome shotgun (WGS) entry which is preliminary data.</text>
</comment>